<sequence length="128" mass="14045">MTDMQICTITSASARIGLSASQDGVAFVAMSNAPIDRQFLQVRVDDHEAISLPYDARSSANFRDGARVALRQIFSGDRLRTSYFDYSGQKQGVAAICTLPEIIRECGAPIDRIMDTRSQAEIIKGLSR</sequence>
<reference evidence="1 2" key="1">
    <citation type="submission" date="2015-10" db="EMBL/GenBank/DDBJ databases">
        <title>Genome sequencing and analysis of members of genus Stenotrophomonas.</title>
        <authorList>
            <person name="Patil P.P."/>
            <person name="Midha S."/>
            <person name="Patil P.B."/>
        </authorList>
    </citation>
    <scope>NUCLEOTIDE SEQUENCE [LARGE SCALE GENOMIC DNA]</scope>
    <source>
        <strain evidence="1 2">JCM 9942</strain>
    </source>
</reference>
<proteinExistence type="predicted"/>
<gene>
    <name evidence="1" type="ORF">ARC78_15580</name>
</gene>
<name>A0A0R0A157_9GAMM</name>
<accession>A0A0R0A157</accession>
<dbReference type="AlphaFoldDB" id="A0A0R0A157"/>
<comment type="caution">
    <text evidence="1">The sequence shown here is derived from an EMBL/GenBank/DDBJ whole genome shotgun (WGS) entry which is preliminary data.</text>
</comment>
<dbReference type="Proteomes" id="UP000050836">
    <property type="component" value="Unassembled WGS sequence"/>
</dbReference>
<organism evidence="1 2">
    <name type="scientific">Stenotrophomonas pictorum JCM 9942</name>
    <dbReference type="NCBI Taxonomy" id="1236960"/>
    <lineage>
        <taxon>Bacteria</taxon>
        <taxon>Pseudomonadati</taxon>
        <taxon>Pseudomonadota</taxon>
        <taxon>Gammaproteobacteria</taxon>
        <taxon>Lysobacterales</taxon>
        <taxon>Lysobacteraceae</taxon>
        <taxon>Stenotrophomonas</taxon>
    </lineage>
</organism>
<dbReference type="EMBL" id="LLXS01000055">
    <property type="protein sequence ID" value="KRG38553.1"/>
    <property type="molecule type" value="Genomic_DNA"/>
</dbReference>
<evidence type="ECO:0000313" key="2">
    <source>
        <dbReference type="Proteomes" id="UP000050836"/>
    </source>
</evidence>
<protein>
    <submittedName>
        <fullName evidence="1">Uncharacterized protein</fullName>
    </submittedName>
</protein>
<evidence type="ECO:0000313" key="1">
    <source>
        <dbReference type="EMBL" id="KRG38553.1"/>
    </source>
</evidence>
<keyword evidence="2" id="KW-1185">Reference proteome</keyword>